<dbReference type="AlphaFoldDB" id="A0A6A6S3J8"/>
<keyword evidence="3" id="KW-1185">Reference proteome</keyword>
<evidence type="ECO:0000256" key="1">
    <source>
        <dbReference type="SAM" id="MobiDB-lite"/>
    </source>
</evidence>
<reference evidence="2" key="1">
    <citation type="journal article" date="2020" name="Stud. Mycol.">
        <title>101 Dothideomycetes genomes: a test case for predicting lifestyles and emergence of pathogens.</title>
        <authorList>
            <person name="Haridas S."/>
            <person name="Albert R."/>
            <person name="Binder M."/>
            <person name="Bloem J."/>
            <person name="Labutti K."/>
            <person name="Salamov A."/>
            <person name="Andreopoulos B."/>
            <person name="Baker S."/>
            <person name="Barry K."/>
            <person name="Bills G."/>
            <person name="Bluhm B."/>
            <person name="Cannon C."/>
            <person name="Castanera R."/>
            <person name="Culley D."/>
            <person name="Daum C."/>
            <person name="Ezra D."/>
            <person name="Gonzalez J."/>
            <person name="Henrissat B."/>
            <person name="Kuo A."/>
            <person name="Liang C."/>
            <person name="Lipzen A."/>
            <person name="Lutzoni F."/>
            <person name="Magnuson J."/>
            <person name="Mondo S."/>
            <person name="Nolan M."/>
            <person name="Ohm R."/>
            <person name="Pangilinan J."/>
            <person name="Park H.-J."/>
            <person name="Ramirez L."/>
            <person name="Alfaro M."/>
            <person name="Sun H."/>
            <person name="Tritt A."/>
            <person name="Yoshinaga Y."/>
            <person name="Zwiers L.-H."/>
            <person name="Turgeon B."/>
            <person name="Goodwin S."/>
            <person name="Spatafora J."/>
            <person name="Crous P."/>
            <person name="Grigoriev I."/>
        </authorList>
    </citation>
    <scope>NUCLEOTIDE SEQUENCE</scope>
    <source>
        <strain evidence="2">CBS 473.64</strain>
    </source>
</reference>
<feature type="region of interest" description="Disordered" evidence="1">
    <location>
        <begin position="236"/>
        <end position="266"/>
    </location>
</feature>
<sequence>MTSSAPQPPTTVPSSAFHEGDTALALATLVPYSSDGPTLPLIGGASEHSSNNTKRKVVISSGVLDAQSSNESAGKLGKKRKSGGVEENGNEKKKPKISHDDLFSPWMLLPSEIRTAVQRRLDVSVVNSKGKGIDWWERKCAPIVYTRNQNIKSGINRLKAYLGYEKGTVEIPSILGRGEGGVIAVSAQGEATTKLVGILEVVRRVVGGDGKEGDGKREGVRWYMYTSLASKIVSDGKTTDDSIREKHEDEGFEARASREEGNNGKGRKIPVLTVWLSRESILEFKRELGEQSFDVLS</sequence>
<feature type="compositionally biased region" description="Basic and acidic residues" evidence="1">
    <location>
        <begin position="89"/>
        <end position="98"/>
    </location>
</feature>
<feature type="compositionally biased region" description="Basic and acidic residues" evidence="1">
    <location>
        <begin position="237"/>
        <end position="262"/>
    </location>
</feature>
<dbReference type="Proteomes" id="UP000799753">
    <property type="component" value="Unassembled WGS sequence"/>
</dbReference>
<accession>A0A6A6S3J8</accession>
<name>A0A6A6S3J8_9PLEO</name>
<feature type="region of interest" description="Disordered" evidence="1">
    <location>
        <begin position="37"/>
        <end position="98"/>
    </location>
</feature>
<gene>
    <name evidence="2" type="ORF">P280DRAFT_467822</name>
</gene>
<evidence type="ECO:0000313" key="2">
    <source>
        <dbReference type="EMBL" id="KAF2642476.1"/>
    </source>
</evidence>
<dbReference type="EMBL" id="MU006781">
    <property type="protein sequence ID" value="KAF2642476.1"/>
    <property type="molecule type" value="Genomic_DNA"/>
</dbReference>
<proteinExistence type="predicted"/>
<protein>
    <submittedName>
        <fullName evidence="2">Uncharacterized protein</fullName>
    </submittedName>
</protein>
<evidence type="ECO:0000313" key="3">
    <source>
        <dbReference type="Proteomes" id="UP000799753"/>
    </source>
</evidence>
<dbReference type="OrthoDB" id="424402at2759"/>
<organism evidence="2 3">
    <name type="scientific">Massarina eburnea CBS 473.64</name>
    <dbReference type="NCBI Taxonomy" id="1395130"/>
    <lineage>
        <taxon>Eukaryota</taxon>
        <taxon>Fungi</taxon>
        <taxon>Dikarya</taxon>
        <taxon>Ascomycota</taxon>
        <taxon>Pezizomycotina</taxon>
        <taxon>Dothideomycetes</taxon>
        <taxon>Pleosporomycetidae</taxon>
        <taxon>Pleosporales</taxon>
        <taxon>Massarineae</taxon>
        <taxon>Massarinaceae</taxon>
        <taxon>Massarina</taxon>
    </lineage>
</organism>